<evidence type="ECO:0000313" key="2">
    <source>
        <dbReference type="EMBL" id="MBU3850194.1"/>
    </source>
</evidence>
<organism evidence="2 3">
    <name type="scientific">Candidatus Treponema excrementipullorum</name>
    <dbReference type="NCBI Taxonomy" id="2838768"/>
    <lineage>
        <taxon>Bacteria</taxon>
        <taxon>Pseudomonadati</taxon>
        <taxon>Spirochaetota</taxon>
        <taxon>Spirochaetia</taxon>
        <taxon>Spirochaetales</taxon>
        <taxon>Treponemataceae</taxon>
        <taxon>Treponema</taxon>
    </lineage>
</organism>
<evidence type="ECO:0000313" key="3">
    <source>
        <dbReference type="Proteomes" id="UP000823914"/>
    </source>
</evidence>
<reference evidence="2" key="1">
    <citation type="journal article" date="2021" name="PeerJ">
        <title>Extensive microbial diversity within the chicken gut microbiome revealed by metagenomics and culture.</title>
        <authorList>
            <person name="Gilroy R."/>
            <person name="Ravi A."/>
            <person name="Getino M."/>
            <person name="Pursley I."/>
            <person name="Horton D.L."/>
            <person name="Alikhan N.F."/>
            <person name="Baker D."/>
            <person name="Gharbi K."/>
            <person name="Hall N."/>
            <person name="Watson M."/>
            <person name="Adriaenssens E.M."/>
            <person name="Foster-Nyarko E."/>
            <person name="Jarju S."/>
            <person name="Secka A."/>
            <person name="Antonio M."/>
            <person name="Oren A."/>
            <person name="Chaudhuri R.R."/>
            <person name="La Ragione R."/>
            <person name="Hildebrand F."/>
            <person name="Pallen M.J."/>
        </authorList>
    </citation>
    <scope>NUCLEOTIDE SEQUENCE</scope>
    <source>
        <strain evidence="2">Gambia15-2214</strain>
    </source>
</reference>
<evidence type="ECO:0000259" key="1">
    <source>
        <dbReference type="Pfam" id="PF01118"/>
    </source>
</evidence>
<dbReference type="Gene3D" id="3.40.50.720">
    <property type="entry name" value="NAD(P)-binding Rossmann-like Domain"/>
    <property type="match status" value="1"/>
</dbReference>
<dbReference type="GO" id="GO:0016620">
    <property type="term" value="F:oxidoreductase activity, acting on the aldehyde or oxo group of donors, NAD or NADP as acceptor"/>
    <property type="evidence" value="ECO:0007669"/>
    <property type="project" value="InterPro"/>
</dbReference>
<feature type="domain" description="Semialdehyde dehydrogenase NAD-binding" evidence="1">
    <location>
        <begin position="4"/>
        <end position="85"/>
    </location>
</feature>
<gene>
    <name evidence="2" type="ORF">IAA16_06475</name>
</gene>
<dbReference type="GO" id="GO:0051287">
    <property type="term" value="F:NAD binding"/>
    <property type="evidence" value="ECO:0007669"/>
    <property type="project" value="InterPro"/>
</dbReference>
<dbReference type="Pfam" id="PF01118">
    <property type="entry name" value="Semialdhyde_dh"/>
    <property type="match status" value="1"/>
</dbReference>
<sequence>MISAGIIGATGYAGVELVRLLLKHPKIKKIYVSSVSFEGQQLEGMYQNLFGLCDSQEGELCSKTTGVLSSAEEVVESSDVIFTAL</sequence>
<dbReference type="AlphaFoldDB" id="A0A9E2L1X1"/>
<dbReference type="Proteomes" id="UP000823914">
    <property type="component" value="Unassembled WGS sequence"/>
</dbReference>
<dbReference type="SUPFAM" id="SSF51735">
    <property type="entry name" value="NAD(P)-binding Rossmann-fold domains"/>
    <property type="match status" value="1"/>
</dbReference>
<dbReference type="EMBL" id="JAHLFV010000156">
    <property type="protein sequence ID" value="MBU3850194.1"/>
    <property type="molecule type" value="Genomic_DNA"/>
</dbReference>
<protein>
    <recommendedName>
        <fullName evidence="1">Semialdehyde dehydrogenase NAD-binding domain-containing protein</fullName>
    </recommendedName>
</protein>
<dbReference type="InterPro" id="IPR000534">
    <property type="entry name" value="Semialdehyde_DH_NAD-bd"/>
</dbReference>
<proteinExistence type="predicted"/>
<reference evidence="2" key="2">
    <citation type="submission" date="2021-04" db="EMBL/GenBank/DDBJ databases">
        <authorList>
            <person name="Gilroy R."/>
        </authorList>
    </citation>
    <scope>NUCLEOTIDE SEQUENCE</scope>
    <source>
        <strain evidence="2">Gambia15-2214</strain>
    </source>
</reference>
<comment type="caution">
    <text evidence="2">The sequence shown here is derived from an EMBL/GenBank/DDBJ whole genome shotgun (WGS) entry which is preliminary data.</text>
</comment>
<feature type="non-terminal residue" evidence="2">
    <location>
        <position position="85"/>
    </location>
</feature>
<name>A0A9E2L1X1_9SPIR</name>
<dbReference type="InterPro" id="IPR036291">
    <property type="entry name" value="NAD(P)-bd_dom_sf"/>
</dbReference>
<accession>A0A9E2L1X1</accession>